<feature type="transmembrane region" description="Helical" evidence="2">
    <location>
        <begin position="144"/>
        <end position="167"/>
    </location>
</feature>
<keyword evidence="2" id="KW-0472">Membrane</keyword>
<reference evidence="3 4" key="1">
    <citation type="journal article" date="2013" name="Curr. Biol.">
        <title>The Genome of the Foraminiferan Reticulomyxa filosa.</title>
        <authorList>
            <person name="Glockner G."/>
            <person name="Hulsmann N."/>
            <person name="Schleicher M."/>
            <person name="Noegel A.A."/>
            <person name="Eichinger L."/>
            <person name="Gallinger C."/>
            <person name="Pawlowski J."/>
            <person name="Sierra R."/>
            <person name="Euteneuer U."/>
            <person name="Pillet L."/>
            <person name="Moustafa A."/>
            <person name="Platzer M."/>
            <person name="Groth M."/>
            <person name="Szafranski K."/>
            <person name="Schliwa M."/>
        </authorList>
    </citation>
    <scope>NUCLEOTIDE SEQUENCE [LARGE SCALE GENOMIC DNA]</scope>
</reference>
<accession>X6N277</accession>
<comment type="caution">
    <text evidence="3">The sequence shown here is derived from an EMBL/GenBank/DDBJ whole genome shotgun (WGS) entry which is preliminary data.</text>
</comment>
<dbReference type="Proteomes" id="UP000023152">
    <property type="component" value="Unassembled WGS sequence"/>
</dbReference>
<proteinExistence type="predicted"/>
<sequence>MFANSASGIIHRNKFDPSAHLSLILSQARSRFLNNQQVRQPKTKKGAMKPQRSLSNPPSRYDLLELAEEEEERRRENGYVVDMKGQSRVREIESDDNTLVSSDSHLIPLYSTDADIFSLCISRDDLAHGRVNIMSRIKSMSTQGIFLLIVSIAAVFIIALSLSVHYFHNFYGDSWKRQSIDTLTNIKHNFNDNNNNNNNDNNNYSNNNKNNDNLYTMIDGTADWHGVDENDVDLHVIQLDWDFNLSSVMPLSSRQAKANSYTIVYYNISTETQLCNALVSISSFYDLLEHSRKFVNIDIVLLLFPHIRPTSNIRQMLQHFGVMTMSIETRNEEKGMVISRSTLHRLLRGLKRKYFIFVDSQTFLFHQNIMPLFSLFARESDFVENKNGLWYVSLQSTHDTQHKEDNKLCISSYLFLFSAASTTATMEEIISLKQQFICGTDHFNTSLKSWENYSSLRFIPSHTIVNLRRYARMQLDQYKQIQHVIGVNWEIGQNEIGWKTIQSPLSWEDWQKETQALVRMCMK</sequence>
<keyword evidence="2" id="KW-0812">Transmembrane</keyword>
<evidence type="ECO:0000313" key="3">
    <source>
        <dbReference type="EMBL" id="ETO20008.1"/>
    </source>
</evidence>
<evidence type="ECO:0000256" key="1">
    <source>
        <dbReference type="SAM" id="MobiDB-lite"/>
    </source>
</evidence>
<evidence type="ECO:0000256" key="2">
    <source>
        <dbReference type="SAM" id="Phobius"/>
    </source>
</evidence>
<protein>
    <submittedName>
        <fullName evidence="3">Uncharacterized protein</fullName>
    </submittedName>
</protein>
<organism evidence="3 4">
    <name type="scientific">Reticulomyxa filosa</name>
    <dbReference type="NCBI Taxonomy" id="46433"/>
    <lineage>
        <taxon>Eukaryota</taxon>
        <taxon>Sar</taxon>
        <taxon>Rhizaria</taxon>
        <taxon>Retaria</taxon>
        <taxon>Foraminifera</taxon>
        <taxon>Monothalamids</taxon>
        <taxon>Reticulomyxidae</taxon>
        <taxon>Reticulomyxa</taxon>
    </lineage>
</organism>
<name>X6N277_RETFI</name>
<evidence type="ECO:0000313" key="4">
    <source>
        <dbReference type="Proteomes" id="UP000023152"/>
    </source>
</evidence>
<keyword evidence="4" id="KW-1185">Reference proteome</keyword>
<dbReference type="EMBL" id="ASPP01013044">
    <property type="protein sequence ID" value="ETO20008.1"/>
    <property type="molecule type" value="Genomic_DNA"/>
</dbReference>
<keyword evidence="2" id="KW-1133">Transmembrane helix</keyword>
<dbReference type="AlphaFoldDB" id="X6N277"/>
<gene>
    <name evidence="3" type="ORF">RFI_17210</name>
</gene>
<feature type="region of interest" description="Disordered" evidence="1">
    <location>
        <begin position="34"/>
        <end position="62"/>
    </location>
</feature>